<evidence type="ECO:0000313" key="2">
    <source>
        <dbReference type="EMBL" id="SVC82391.1"/>
    </source>
</evidence>
<feature type="domain" description="N-acetyltransferase" evidence="1">
    <location>
        <begin position="14"/>
        <end position="167"/>
    </location>
</feature>
<gene>
    <name evidence="2" type="ORF">METZ01_LOCUS335245</name>
</gene>
<dbReference type="PROSITE" id="PS51186">
    <property type="entry name" value="GNAT"/>
    <property type="match status" value="1"/>
</dbReference>
<dbReference type="CDD" id="cd04301">
    <property type="entry name" value="NAT_SF"/>
    <property type="match status" value="1"/>
</dbReference>
<reference evidence="2" key="1">
    <citation type="submission" date="2018-05" db="EMBL/GenBank/DDBJ databases">
        <authorList>
            <person name="Lanie J.A."/>
            <person name="Ng W.-L."/>
            <person name="Kazmierczak K.M."/>
            <person name="Andrzejewski T.M."/>
            <person name="Davidsen T.M."/>
            <person name="Wayne K.J."/>
            <person name="Tettelin H."/>
            <person name="Glass J.I."/>
            <person name="Rusch D."/>
            <person name="Podicherti R."/>
            <person name="Tsui H.-C.T."/>
            <person name="Winkler M.E."/>
        </authorList>
    </citation>
    <scope>NUCLEOTIDE SEQUENCE</scope>
</reference>
<dbReference type="Pfam" id="PF00583">
    <property type="entry name" value="Acetyltransf_1"/>
    <property type="match status" value="1"/>
</dbReference>
<dbReference type="AlphaFoldDB" id="A0A382QDT6"/>
<dbReference type="EMBL" id="UINC01113041">
    <property type="protein sequence ID" value="SVC82391.1"/>
    <property type="molecule type" value="Genomic_DNA"/>
</dbReference>
<sequence>MEESVRVAGLADREVLRSLAAEARTELFDKRGGDAVERLDPHRADSRAGIVSAVEDSDATLLLGDIDGTPVGYGLMTLRTVVDGSLHATVEEIFVLPEARSVGVGEAIIEALLDDARERGAVAVQSMALPGDRATKNFFESQGMVARSILVHRWLDGRGRVQRRAAP</sequence>
<evidence type="ECO:0000259" key="1">
    <source>
        <dbReference type="PROSITE" id="PS51186"/>
    </source>
</evidence>
<dbReference type="SUPFAM" id="SSF55729">
    <property type="entry name" value="Acyl-CoA N-acyltransferases (Nat)"/>
    <property type="match status" value="1"/>
</dbReference>
<accession>A0A382QDT6</accession>
<protein>
    <recommendedName>
        <fullName evidence="1">N-acetyltransferase domain-containing protein</fullName>
    </recommendedName>
</protein>
<feature type="non-terminal residue" evidence="2">
    <location>
        <position position="167"/>
    </location>
</feature>
<dbReference type="Gene3D" id="3.40.630.30">
    <property type="match status" value="1"/>
</dbReference>
<proteinExistence type="predicted"/>
<dbReference type="InterPro" id="IPR000182">
    <property type="entry name" value="GNAT_dom"/>
</dbReference>
<dbReference type="GO" id="GO:0016747">
    <property type="term" value="F:acyltransferase activity, transferring groups other than amino-acyl groups"/>
    <property type="evidence" value="ECO:0007669"/>
    <property type="project" value="InterPro"/>
</dbReference>
<organism evidence="2">
    <name type="scientific">marine metagenome</name>
    <dbReference type="NCBI Taxonomy" id="408172"/>
    <lineage>
        <taxon>unclassified sequences</taxon>
        <taxon>metagenomes</taxon>
        <taxon>ecological metagenomes</taxon>
    </lineage>
</organism>
<dbReference type="InterPro" id="IPR016181">
    <property type="entry name" value="Acyl_CoA_acyltransferase"/>
</dbReference>
<name>A0A382QDT6_9ZZZZ</name>